<dbReference type="STRING" id="1043004.A0A074XCR4"/>
<organism evidence="2 3">
    <name type="scientific">Aureobasidium namibiae CBS 147.97</name>
    <dbReference type="NCBI Taxonomy" id="1043004"/>
    <lineage>
        <taxon>Eukaryota</taxon>
        <taxon>Fungi</taxon>
        <taxon>Dikarya</taxon>
        <taxon>Ascomycota</taxon>
        <taxon>Pezizomycotina</taxon>
        <taxon>Dothideomycetes</taxon>
        <taxon>Dothideomycetidae</taxon>
        <taxon>Dothideales</taxon>
        <taxon>Saccotheciaceae</taxon>
        <taxon>Aureobasidium</taxon>
    </lineage>
</organism>
<proteinExistence type="predicted"/>
<feature type="domain" description="Small nuclear ribonucleoprotein Prp3 C-terminal" evidence="1">
    <location>
        <begin position="158"/>
        <end position="280"/>
    </location>
</feature>
<dbReference type="RefSeq" id="XP_013426661.1">
    <property type="nucleotide sequence ID" value="XM_013571207.1"/>
</dbReference>
<dbReference type="GeneID" id="25410950"/>
<dbReference type="EMBL" id="KL584711">
    <property type="protein sequence ID" value="KEQ72421.1"/>
    <property type="molecule type" value="Genomic_DNA"/>
</dbReference>
<dbReference type="PANTHER" id="PTHR15955">
    <property type="entry name" value="RWD DOMAIN CONTAINING PROTEIN 2"/>
    <property type="match status" value="1"/>
</dbReference>
<evidence type="ECO:0000259" key="1">
    <source>
        <dbReference type="Pfam" id="PF06544"/>
    </source>
</evidence>
<dbReference type="InterPro" id="IPR017359">
    <property type="entry name" value="Phi-like"/>
</dbReference>
<name>A0A074XCR4_9PEZI</name>
<evidence type="ECO:0000313" key="3">
    <source>
        <dbReference type="Proteomes" id="UP000027730"/>
    </source>
</evidence>
<protein>
    <submittedName>
        <fullName evidence="2">DUF1115 domain protein</fullName>
    </submittedName>
</protein>
<gene>
    <name evidence="2" type="ORF">M436DRAFT_48877</name>
</gene>
<dbReference type="InterPro" id="IPR010541">
    <property type="entry name" value="Prp3_C"/>
</dbReference>
<dbReference type="SUPFAM" id="SSF54495">
    <property type="entry name" value="UBC-like"/>
    <property type="match status" value="1"/>
</dbReference>
<dbReference type="CDD" id="cd24163">
    <property type="entry name" value="RWDD2_C"/>
    <property type="match status" value="1"/>
</dbReference>
<dbReference type="Pfam" id="PF06544">
    <property type="entry name" value="Prp3_C"/>
    <property type="match status" value="1"/>
</dbReference>
<dbReference type="Gene3D" id="3.10.110.10">
    <property type="entry name" value="Ubiquitin Conjugating Enzyme"/>
    <property type="match status" value="1"/>
</dbReference>
<evidence type="ECO:0000313" key="2">
    <source>
        <dbReference type="EMBL" id="KEQ72421.1"/>
    </source>
</evidence>
<dbReference type="Proteomes" id="UP000027730">
    <property type="component" value="Unassembled WGS sequence"/>
</dbReference>
<dbReference type="PANTHER" id="PTHR15955:SF10">
    <property type="entry name" value="DUF1115 DOMAIN PROTEIN (AFU_ORTHOLOGUE AFUA_5G14750)"/>
    <property type="match status" value="1"/>
</dbReference>
<dbReference type="AlphaFoldDB" id="A0A074XCR4"/>
<dbReference type="HOGENOM" id="CLU_064566_0_0_1"/>
<dbReference type="InterPro" id="IPR016135">
    <property type="entry name" value="UBQ-conjugating_enzyme/RWD"/>
</dbReference>
<dbReference type="PIRSF" id="PIRSF038021">
    <property type="entry name" value="UCP038021_RWDD2"/>
    <property type="match status" value="1"/>
</dbReference>
<accession>A0A074XCR4</accession>
<sequence length="286" mass="31450">MTFTHPLPPDLLESQISTLDLLLAMFPDESEYDVSPSDLALITNIRDHGSDDLTTTLPSEIHLALHVALDVTHSIQVNVTAPLQSTETDPTEAPPISFSLRQPTWLDKASLATLSSSLPNDIFSALDALRDQGPSLIPTSTTSIASKPASTGPLVRVWFYFPSLSTREKRQHMVDWAPSYSLTGFVLAGKPGLLCLEGSASDIDAYMNEIKTVSWGDIPSHQKKVSERYRETGTEVTRAFEGMIEITDLVGERHGQRQNRGDMAAIEAWLKERGLGEMFESVILQS</sequence>
<dbReference type="InterPro" id="IPR059181">
    <property type="entry name" value="RWDD2A-B_C"/>
</dbReference>
<reference evidence="2 3" key="1">
    <citation type="journal article" date="2014" name="BMC Genomics">
        <title>Genome sequencing of four Aureobasidium pullulans varieties: biotechnological potential, stress tolerance, and description of new species.</title>
        <authorList>
            <person name="Gostin Ar C."/>
            <person name="Ohm R.A."/>
            <person name="Kogej T."/>
            <person name="Sonjak S."/>
            <person name="Turk M."/>
            <person name="Zajc J."/>
            <person name="Zalar P."/>
            <person name="Grube M."/>
            <person name="Sun H."/>
            <person name="Han J."/>
            <person name="Sharma A."/>
            <person name="Chiniquy J."/>
            <person name="Ngan C.Y."/>
            <person name="Lipzen A."/>
            <person name="Barry K."/>
            <person name="Grigoriev I.V."/>
            <person name="Gunde-Cimerman N."/>
        </authorList>
    </citation>
    <scope>NUCLEOTIDE SEQUENCE [LARGE SCALE GENOMIC DNA]</scope>
    <source>
        <strain evidence="2 3">CBS 147.97</strain>
    </source>
</reference>
<dbReference type="OrthoDB" id="432412at2759"/>
<keyword evidence="3" id="KW-1185">Reference proteome</keyword>